<feature type="region of interest" description="Disordered" evidence="1">
    <location>
        <begin position="1"/>
        <end position="26"/>
    </location>
</feature>
<dbReference type="Gene3D" id="3.30.200.20">
    <property type="entry name" value="Phosphorylase Kinase, domain 1"/>
    <property type="match status" value="1"/>
</dbReference>
<accession>A0A8H4KE16</accession>
<dbReference type="InterPro" id="IPR002575">
    <property type="entry name" value="Aminoglycoside_PTrfase"/>
</dbReference>
<evidence type="ECO:0000256" key="1">
    <source>
        <dbReference type="SAM" id="MobiDB-lite"/>
    </source>
</evidence>
<proteinExistence type="predicted"/>
<organism evidence="3 4">
    <name type="scientific">Fusarium austroafricanum</name>
    <dbReference type="NCBI Taxonomy" id="2364996"/>
    <lineage>
        <taxon>Eukaryota</taxon>
        <taxon>Fungi</taxon>
        <taxon>Dikarya</taxon>
        <taxon>Ascomycota</taxon>
        <taxon>Pezizomycotina</taxon>
        <taxon>Sordariomycetes</taxon>
        <taxon>Hypocreomycetidae</taxon>
        <taxon>Hypocreales</taxon>
        <taxon>Nectriaceae</taxon>
        <taxon>Fusarium</taxon>
        <taxon>Fusarium concolor species complex</taxon>
    </lineage>
</organism>
<dbReference type="PANTHER" id="PTHR21310">
    <property type="entry name" value="AMINOGLYCOSIDE PHOSPHOTRANSFERASE-RELATED-RELATED"/>
    <property type="match status" value="1"/>
</dbReference>
<evidence type="ECO:0000313" key="3">
    <source>
        <dbReference type="EMBL" id="KAF4448121.1"/>
    </source>
</evidence>
<keyword evidence="4" id="KW-1185">Reference proteome</keyword>
<sequence length="447" mass="49361">MSASSDSGLNDDSIIGSDAGSDDGSVAESEIDPIVFGHLATIPDSSIIALASRIARDVLYASTGNITLAKRVCGSYNIVHIVQLETFKLVIRVPASGWGAGMTKIAADALESQVATMSFVRQQTGVPIPEVYSWDTTNNNEISAPFICMSFLPGENVSNVWFEDSSGVEAREELRLNILTSLSATMAKFSSMSFEKIGSIMQAENGKAVLGPVFGWEDNDDGSVRVEATRTYFSAVEYLACNMEAKAKENGLDRALTKLTKTLLQHSAFLDSDSDSHFVLCPPDFDSQNVLVDDKGNVTGIIDWDHCQTVPPRLGYAAYPGWLTRDWDPIMYGWPDITDFEDSPDALQRYRSHYNKELGKALSWKGDWELTENSHVNEAIWIAALSPMNRLEICRKFVGLALRLDKEDVLDILWEIGEGVYGQEEWDALEDKLKEMVSQSTTLQHTL</sequence>
<feature type="compositionally biased region" description="Low complexity" evidence="1">
    <location>
        <begin position="11"/>
        <end position="24"/>
    </location>
</feature>
<protein>
    <recommendedName>
        <fullName evidence="2">Aminoglycoside phosphotransferase domain-containing protein</fullName>
    </recommendedName>
</protein>
<dbReference type="Pfam" id="PF01636">
    <property type="entry name" value="APH"/>
    <property type="match status" value="1"/>
</dbReference>
<feature type="domain" description="Aminoglycoside phosphotransferase" evidence="2">
    <location>
        <begin position="106"/>
        <end position="312"/>
    </location>
</feature>
<dbReference type="InterPro" id="IPR051678">
    <property type="entry name" value="AGP_Transferase"/>
</dbReference>
<dbReference type="OrthoDB" id="10003767at2759"/>
<reference evidence="3" key="1">
    <citation type="submission" date="2020-01" db="EMBL/GenBank/DDBJ databases">
        <title>Identification and distribution of gene clusters putatively required for synthesis of sphingolipid metabolism inhibitors in phylogenetically diverse species of the filamentous fungus Fusarium.</title>
        <authorList>
            <person name="Kim H.-S."/>
            <person name="Busman M."/>
            <person name="Brown D.W."/>
            <person name="Divon H."/>
            <person name="Uhlig S."/>
            <person name="Proctor R.H."/>
        </authorList>
    </citation>
    <scope>NUCLEOTIDE SEQUENCE</scope>
    <source>
        <strain evidence="3">NRRL 53441</strain>
    </source>
</reference>
<dbReference type="EMBL" id="JAADJG010000359">
    <property type="protein sequence ID" value="KAF4448121.1"/>
    <property type="molecule type" value="Genomic_DNA"/>
</dbReference>
<dbReference type="AlphaFoldDB" id="A0A8H4KE16"/>
<dbReference type="Gene3D" id="3.90.1200.10">
    <property type="match status" value="1"/>
</dbReference>
<dbReference type="InterPro" id="IPR011009">
    <property type="entry name" value="Kinase-like_dom_sf"/>
</dbReference>
<dbReference type="Proteomes" id="UP000605986">
    <property type="component" value="Unassembled WGS sequence"/>
</dbReference>
<evidence type="ECO:0000259" key="2">
    <source>
        <dbReference type="Pfam" id="PF01636"/>
    </source>
</evidence>
<evidence type="ECO:0000313" key="4">
    <source>
        <dbReference type="Proteomes" id="UP000605986"/>
    </source>
</evidence>
<dbReference type="SUPFAM" id="SSF56112">
    <property type="entry name" value="Protein kinase-like (PK-like)"/>
    <property type="match status" value="1"/>
</dbReference>
<feature type="compositionally biased region" description="Polar residues" evidence="1">
    <location>
        <begin position="1"/>
        <end position="10"/>
    </location>
</feature>
<gene>
    <name evidence="3" type="ORF">F53441_8437</name>
</gene>
<name>A0A8H4KE16_9HYPO</name>
<comment type="caution">
    <text evidence="3">The sequence shown here is derived from an EMBL/GenBank/DDBJ whole genome shotgun (WGS) entry which is preliminary data.</text>
</comment>
<dbReference type="PANTHER" id="PTHR21310:SF51">
    <property type="entry name" value="AMINOGLYCOSIDE PHOSPHOTRANSFERASE DOMAIN-CONTAINING PROTEIN"/>
    <property type="match status" value="1"/>
</dbReference>